<dbReference type="Proteomes" id="UP000535543">
    <property type="component" value="Unassembled WGS sequence"/>
</dbReference>
<evidence type="ECO:0000313" key="14">
    <source>
        <dbReference type="EMBL" id="NMN97419.1"/>
    </source>
</evidence>
<evidence type="ECO:0000259" key="13">
    <source>
        <dbReference type="Pfam" id="PF06974"/>
    </source>
</evidence>
<evidence type="ECO:0000256" key="5">
    <source>
        <dbReference type="ARBA" id="ARBA00022516"/>
    </source>
</evidence>
<evidence type="ECO:0000256" key="8">
    <source>
        <dbReference type="ARBA" id="ARBA00023098"/>
    </source>
</evidence>
<feature type="domain" description="O-acyltransferase WSD1 C-terminal" evidence="13">
    <location>
        <begin position="332"/>
        <end position="479"/>
    </location>
</feature>
<dbReference type="NCBIfam" id="TIGR02946">
    <property type="entry name" value="acyl_WS_DGAT"/>
    <property type="match status" value="1"/>
</dbReference>
<reference evidence="14 15" key="1">
    <citation type="submission" date="2019-05" db="EMBL/GenBank/DDBJ databases">
        <authorList>
            <person name="Lee S.D."/>
        </authorList>
    </citation>
    <scope>NUCLEOTIDE SEQUENCE [LARGE SCALE GENOMIC DNA]</scope>
    <source>
        <strain evidence="14 15">YC2-7</strain>
    </source>
</reference>
<dbReference type="Gene3D" id="3.30.559.10">
    <property type="entry name" value="Chloramphenicol acetyltransferase-like domain"/>
    <property type="match status" value="1"/>
</dbReference>
<sequence>MLRPRKAAHLGVRGATIRLMSHPLSPLDRSSLVGEVGPVNMTIGSLIFVEAGPGLSYDEICNRIRERIHLVPRCRQKLDEGRTGLSNAVWVDDDDFDVEVHVRLAMLPAPGGQDELMRHVGNEMSRRLDRSRPLWELHVVNGLADGRIAIIMKMHHALVDGASALGIGMTVLDIEPEAEPCEPAPETEEERPGLLLRQARRFAVKPLSKTQRLVVEGTTRVLETSPSTAAADLREAADVLRELLRSRPPAVETPFNRTISANRSYDCTTAPLEIIKSIAEATDRTVNDVLLAIVTGALAIYLREAGVDPDALERDPTTLVPVSIRREGEVGGNRISVVIVELPVAEPDPLRRVEIVGERMDELKSAGGVMAGAIFVVVGGLAPPLLSPALSTVLSAGIDFPSHNLVVSNVPGPTAPLYLNGRRVLEMYPIVPLNPADQGLNVGAFSYDGTMHFGFHTDRALDPPVGRLREAFDRAVDDMAAAAGIDTAPASIAEPAPRLAWINRTFRRT</sequence>
<dbReference type="GO" id="GO:0001666">
    <property type="term" value="P:response to hypoxia"/>
    <property type="evidence" value="ECO:0007669"/>
    <property type="project" value="TreeGrafter"/>
</dbReference>
<dbReference type="GO" id="GO:0071731">
    <property type="term" value="P:response to nitric oxide"/>
    <property type="evidence" value="ECO:0007669"/>
    <property type="project" value="TreeGrafter"/>
</dbReference>
<comment type="caution">
    <text evidence="14">The sequence shown here is derived from an EMBL/GenBank/DDBJ whole genome shotgun (WGS) entry which is preliminary data.</text>
</comment>
<dbReference type="EC" id="2.3.1.20" evidence="4 11"/>
<dbReference type="GO" id="GO:0019432">
    <property type="term" value="P:triglyceride biosynthetic process"/>
    <property type="evidence" value="ECO:0007669"/>
    <property type="project" value="UniProtKB-UniPathway"/>
</dbReference>
<dbReference type="UniPathway" id="UPA00282"/>
<feature type="domain" description="O-acyltransferase WSD1-like N-terminal" evidence="12">
    <location>
        <begin position="24"/>
        <end position="289"/>
    </location>
</feature>
<dbReference type="GO" id="GO:0051701">
    <property type="term" value="P:biological process involved in interaction with host"/>
    <property type="evidence" value="ECO:0007669"/>
    <property type="project" value="TreeGrafter"/>
</dbReference>
<dbReference type="InterPro" id="IPR014292">
    <property type="entry name" value="Acyl_transf_WS/DGAT"/>
</dbReference>
<keyword evidence="8 11" id="KW-0443">Lipid metabolism</keyword>
<keyword evidence="7 11" id="KW-0319">Glycerol metabolism</keyword>
<evidence type="ECO:0000256" key="11">
    <source>
        <dbReference type="RuleBase" id="RU361241"/>
    </source>
</evidence>
<evidence type="ECO:0000256" key="7">
    <source>
        <dbReference type="ARBA" id="ARBA00022798"/>
    </source>
</evidence>
<reference evidence="14 15" key="2">
    <citation type="submission" date="2020-06" db="EMBL/GenBank/DDBJ databases">
        <title>Antribacter stalactiti gen. nov., sp. nov., a new member of the family Nacardiaceae isolated from a cave.</title>
        <authorList>
            <person name="Kim I.S."/>
        </authorList>
    </citation>
    <scope>NUCLEOTIDE SEQUENCE [LARGE SCALE GENOMIC DNA]</scope>
    <source>
        <strain evidence="14 15">YC2-7</strain>
    </source>
</reference>
<dbReference type="Pfam" id="PF03007">
    <property type="entry name" value="WS_DGAT_cat"/>
    <property type="match status" value="1"/>
</dbReference>
<accession>A0A848KGK9</accession>
<keyword evidence="15" id="KW-1185">Reference proteome</keyword>
<keyword evidence="6 11" id="KW-0808">Transferase</keyword>
<name>A0A848KGK9_9NOCA</name>
<evidence type="ECO:0000256" key="9">
    <source>
        <dbReference type="ARBA" id="ARBA00023315"/>
    </source>
</evidence>
<evidence type="ECO:0000313" key="15">
    <source>
        <dbReference type="Proteomes" id="UP000535543"/>
    </source>
</evidence>
<keyword evidence="9 11" id="KW-0012">Acyltransferase</keyword>
<dbReference type="PANTHER" id="PTHR31650:SF1">
    <property type="entry name" value="WAX ESTER SYNTHASE_DIACYLGLYCEROL ACYLTRANSFERASE 4-RELATED"/>
    <property type="match status" value="1"/>
</dbReference>
<dbReference type="GO" id="GO:0005886">
    <property type="term" value="C:plasma membrane"/>
    <property type="evidence" value="ECO:0007669"/>
    <property type="project" value="TreeGrafter"/>
</dbReference>
<evidence type="ECO:0000256" key="1">
    <source>
        <dbReference type="ARBA" id="ARBA00004771"/>
    </source>
</evidence>
<dbReference type="GO" id="GO:0006071">
    <property type="term" value="P:glycerol metabolic process"/>
    <property type="evidence" value="ECO:0007669"/>
    <property type="project" value="UniProtKB-KW"/>
</dbReference>
<evidence type="ECO:0000256" key="6">
    <source>
        <dbReference type="ARBA" id="ARBA00022679"/>
    </source>
</evidence>
<gene>
    <name evidence="14" type="ORF">FGL95_20490</name>
</gene>
<evidence type="ECO:0000256" key="10">
    <source>
        <dbReference type="ARBA" id="ARBA00048109"/>
    </source>
</evidence>
<dbReference type="GO" id="GO:0004144">
    <property type="term" value="F:diacylglycerol O-acyltransferase activity"/>
    <property type="evidence" value="ECO:0007669"/>
    <property type="project" value="UniProtKB-EC"/>
</dbReference>
<evidence type="ECO:0000256" key="3">
    <source>
        <dbReference type="ARBA" id="ARBA00009587"/>
    </source>
</evidence>
<evidence type="ECO:0000256" key="2">
    <source>
        <dbReference type="ARBA" id="ARBA00005189"/>
    </source>
</evidence>
<organism evidence="14 15">
    <name type="scientific">Antrihabitans stalactiti</name>
    <dbReference type="NCBI Taxonomy" id="2584121"/>
    <lineage>
        <taxon>Bacteria</taxon>
        <taxon>Bacillati</taxon>
        <taxon>Actinomycetota</taxon>
        <taxon>Actinomycetes</taxon>
        <taxon>Mycobacteriales</taxon>
        <taxon>Nocardiaceae</taxon>
        <taxon>Antrihabitans</taxon>
    </lineage>
</organism>
<dbReference type="InterPro" id="IPR004255">
    <property type="entry name" value="O-acyltransferase_WSD1_N"/>
</dbReference>
<comment type="similarity">
    <text evidence="3 11">Belongs to the long-chain O-acyltransferase family.</text>
</comment>
<dbReference type="Pfam" id="PF06974">
    <property type="entry name" value="WS_DGAT_C"/>
    <property type="match status" value="1"/>
</dbReference>
<dbReference type="InterPro" id="IPR023213">
    <property type="entry name" value="CAT-like_dom_sf"/>
</dbReference>
<dbReference type="InterPro" id="IPR009721">
    <property type="entry name" value="O-acyltransferase_WSD1_C"/>
</dbReference>
<evidence type="ECO:0000259" key="12">
    <source>
        <dbReference type="Pfam" id="PF03007"/>
    </source>
</evidence>
<dbReference type="AlphaFoldDB" id="A0A848KGK9"/>
<dbReference type="EMBL" id="VCQU01000007">
    <property type="protein sequence ID" value="NMN97419.1"/>
    <property type="molecule type" value="Genomic_DNA"/>
</dbReference>
<protein>
    <recommendedName>
        <fullName evidence="4 11">Diacylglycerol O-acyltransferase</fullName>
        <ecNumber evidence="4 11">2.3.1.20</ecNumber>
    </recommendedName>
</protein>
<comment type="pathway">
    <text evidence="2">Lipid metabolism.</text>
</comment>
<comment type="catalytic activity">
    <reaction evidence="10 11">
        <text>an acyl-CoA + a 1,2-diacyl-sn-glycerol = a triacyl-sn-glycerol + CoA</text>
        <dbReference type="Rhea" id="RHEA:10868"/>
        <dbReference type="ChEBI" id="CHEBI:17815"/>
        <dbReference type="ChEBI" id="CHEBI:57287"/>
        <dbReference type="ChEBI" id="CHEBI:58342"/>
        <dbReference type="ChEBI" id="CHEBI:64615"/>
        <dbReference type="EC" id="2.3.1.20"/>
    </reaction>
</comment>
<proteinExistence type="inferred from homology"/>
<keyword evidence="5 11" id="KW-0444">Lipid biosynthesis</keyword>
<evidence type="ECO:0000256" key="4">
    <source>
        <dbReference type="ARBA" id="ARBA00013244"/>
    </source>
</evidence>
<dbReference type="PANTHER" id="PTHR31650">
    <property type="entry name" value="O-ACYLTRANSFERASE (WSD1-LIKE) FAMILY PROTEIN"/>
    <property type="match status" value="1"/>
</dbReference>
<comment type="pathway">
    <text evidence="1 11">Glycerolipid metabolism; triacylglycerol biosynthesis.</text>
</comment>
<dbReference type="InterPro" id="IPR045034">
    <property type="entry name" value="O-acyltransferase_WSD1-like"/>
</dbReference>
<dbReference type="SUPFAM" id="SSF52777">
    <property type="entry name" value="CoA-dependent acyltransferases"/>
    <property type="match status" value="1"/>
</dbReference>